<feature type="compositionally biased region" description="Polar residues" evidence="10">
    <location>
        <begin position="1683"/>
        <end position="1703"/>
    </location>
</feature>
<feature type="compositionally biased region" description="Polar residues" evidence="10">
    <location>
        <begin position="1750"/>
        <end position="1761"/>
    </location>
</feature>
<evidence type="ECO:0000256" key="10">
    <source>
        <dbReference type="SAM" id="MobiDB-lite"/>
    </source>
</evidence>
<evidence type="ECO:0000256" key="3">
    <source>
        <dbReference type="ARBA" id="ARBA00022801"/>
    </source>
</evidence>
<dbReference type="InterPro" id="IPR011545">
    <property type="entry name" value="DEAD/DEAH_box_helicase_dom"/>
</dbReference>
<keyword evidence="9" id="KW-0040">ANK repeat</keyword>
<dbReference type="SMART" id="SM00393">
    <property type="entry name" value="R3H"/>
    <property type="match status" value="1"/>
</dbReference>
<dbReference type="InterPro" id="IPR011709">
    <property type="entry name" value="DEAD-box_helicase_OB_fold"/>
</dbReference>
<dbReference type="GO" id="GO:0016787">
    <property type="term" value="F:hydrolase activity"/>
    <property type="evidence" value="ECO:0007669"/>
    <property type="project" value="UniProtKB-KW"/>
</dbReference>
<keyword evidence="5" id="KW-0067">ATP-binding</keyword>
<dbReference type="PANTHER" id="PTHR18934:SF227">
    <property type="entry name" value="DEXH-BOX ATP-DEPENDENT RNA HELICASE DEXH2"/>
    <property type="match status" value="1"/>
</dbReference>
<keyword evidence="2" id="KW-0547">Nucleotide-binding</keyword>
<feature type="domain" description="Helicase C-terminal" evidence="13">
    <location>
        <begin position="556"/>
        <end position="728"/>
    </location>
</feature>
<dbReference type="Gene3D" id="1.20.120.1080">
    <property type="match status" value="1"/>
</dbReference>
<dbReference type="InterPro" id="IPR001374">
    <property type="entry name" value="R3H_dom"/>
</dbReference>
<feature type="region of interest" description="Disordered" evidence="10">
    <location>
        <begin position="1136"/>
        <end position="1158"/>
    </location>
</feature>
<dbReference type="InterPro" id="IPR002110">
    <property type="entry name" value="Ankyrin_rpt"/>
</dbReference>
<feature type="region of interest" description="Disordered" evidence="10">
    <location>
        <begin position="1"/>
        <end position="35"/>
    </location>
</feature>
<dbReference type="Proteomes" id="UP001558713">
    <property type="component" value="Unassembled WGS sequence"/>
</dbReference>
<keyword evidence="4 14" id="KW-0347">Helicase</keyword>
<organism evidence="14 15">
    <name type="scientific">Cardamine amara subsp. amara</name>
    <dbReference type="NCBI Taxonomy" id="228776"/>
    <lineage>
        <taxon>Eukaryota</taxon>
        <taxon>Viridiplantae</taxon>
        <taxon>Streptophyta</taxon>
        <taxon>Embryophyta</taxon>
        <taxon>Tracheophyta</taxon>
        <taxon>Spermatophyta</taxon>
        <taxon>Magnoliopsida</taxon>
        <taxon>eudicotyledons</taxon>
        <taxon>Gunneridae</taxon>
        <taxon>Pentapetalae</taxon>
        <taxon>rosids</taxon>
        <taxon>malvids</taxon>
        <taxon>Brassicales</taxon>
        <taxon>Brassicaceae</taxon>
        <taxon>Cardamineae</taxon>
        <taxon>Cardamine</taxon>
    </lineage>
</organism>
<evidence type="ECO:0000256" key="7">
    <source>
        <dbReference type="ARBA" id="ARBA00047984"/>
    </source>
</evidence>
<keyword evidence="15" id="KW-1185">Reference proteome</keyword>
<dbReference type="EMBL" id="JBANAX010000583">
    <property type="protein sequence ID" value="KAL1202085.1"/>
    <property type="molecule type" value="Genomic_DNA"/>
</dbReference>
<name>A0ABD1A5J4_CARAN</name>
<dbReference type="InterPro" id="IPR007502">
    <property type="entry name" value="Helicase-assoc_dom"/>
</dbReference>
<dbReference type="Gene3D" id="1.25.40.20">
    <property type="entry name" value="Ankyrin repeat-containing domain"/>
    <property type="match status" value="1"/>
</dbReference>
<feature type="compositionally biased region" description="Polar residues" evidence="10">
    <location>
        <begin position="1"/>
        <end position="12"/>
    </location>
</feature>
<reference evidence="14 15" key="1">
    <citation type="submission" date="2024-04" db="EMBL/GenBank/DDBJ databases">
        <title>Genome assembly C_amara_ONT_v2.</title>
        <authorList>
            <person name="Yant L."/>
            <person name="Moore C."/>
            <person name="Slenker M."/>
        </authorList>
    </citation>
    <scope>NUCLEOTIDE SEQUENCE [LARGE SCALE GENOMIC DNA]</scope>
    <source>
        <tissue evidence="14">Leaf</tissue>
    </source>
</reference>
<dbReference type="PROSITE" id="PS51192">
    <property type="entry name" value="HELICASE_ATP_BIND_1"/>
    <property type="match status" value="1"/>
</dbReference>
<feature type="compositionally biased region" description="Polar residues" evidence="10">
    <location>
        <begin position="1420"/>
        <end position="1445"/>
    </location>
</feature>
<feature type="region of interest" description="Disordered" evidence="10">
    <location>
        <begin position="1004"/>
        <end position="1030"/>
    </location>
</feature>
<dbReference type="InterPro" id="IPR014001">
    <property type="entry name" value="Helicase_ATP-bd"/>
</dbReference>
<feature type="compositionally biased region" description="Polar residues" evidence="10">
    <location>
        <begin position="1506"/>
        <end position="1541"/>
    </location>
</feature>
<dbReference type="GO" id="GO:0003724">
    <property type="term" value="F:RNA helicase activity"/>
    <property type="evidence" value="ECO:0007669"/>
    <property type="project" value="UniProtKB-EC"/>
</dbReference>
<dbReference type="CDD" id="cd17917">
    <property type="entry name" value="DEXHc_RHA-like"/>
    <property type="match status" value="1"/>
</dbReference>
<evidence type="ECO:0000256" key="1">
    <source>
        <dbReference type="ARBA" id="ARBA00012552"/>
    </source>
</evidence>
<dbReference type="SMART" id="SM00487">
    <property type="entry name" value="DEXDc"/>
    <property type="match status" value="1"/>
</dbReference>
<gene>
    <name evidence="14" type="ORF">V5N11_015026</name>
</gene>
<feature type="compositionally biased region" description="Polar residues" evidence="10">
    <location>
        <begin position="1290"/>
        <end position="1334"/>
    </location>
</feature>
<proteinExistence type="inferred from homology"/>
<evidence type="ECO:0000313" key="15">
    <source>
        <dbReference type="Proteomes" id="UP001558713"/>
    </source>
</evidence>
<dbReference type="Gene3D" id="3.40.50.300">
    <property type="entry name" value="P-loop containing nucleotide triphosphate hydrolases"/>
    <property type="match status" value="2"/>
</dbReference>
<dbReference type="CDD" id="cd18791">
    <property type="entry name" value="SF2_C_RHA"/>
    <property type="match status" value="1"/>
</dbReference>
<feature type="compositionally biased region" description="Basic residues" evidence="10">
    <location>
        <begin position="1665"/>
        <end position="1677"/>
    </location>
</feature>
<feature type="repeat" description="ANK" evidence="9">
    <location>
        <begin position="469"/>
        <end position="501"/>
    </location>
</feature>
<dbReference type="FunFam" id="3.40.50.300:FF:000526">
    <property type="entry name" value="DExH-box ATP-dependent RNA helicase DExH3"/>
    <property type="match status" value="1"/>
</dbReference>
<dbReference type="InterPro" id="IPR001650">
    <property type="entry name" value="Helicase_C-like"/>
</dbReference>
<feature type="compositionally biased region" description="Polar residues" evidence="10">
    <location>
        <begin position="1149"/>
        <end position="1158"/>
    </location>
</feature>
<dbReference type="Pfam" id="PF21010">
    <property type="entry name" value="HA2_C"/>
    <property type="match status" value="1"/>
</dbReference>
<dbReference type="SUPFAM" id="SSF48403">
    <property type="entry name" value="Ankyrin repeat"/>
    <property type="match status" value="1"/>
</dbReference>
<dbReference type="PROSITE" id="PS51194">
    <property type="entry name" value="HELICASE_CTER"/>
    <property type="match status" value="1"/>
</dbReference>
<feature type="compositionally biased region" description="Basic residues" evidence="10">
    <location>
        <begin position="1396"/>
        <end position="1410"/>
    </location>
</feature>
<feature type="region of interest" description="Disordered" evidence="10">
    <location>
        <begin position="1290"/>
        <end position="1445"/>
    </location>
</feature>
<dbReference type="GO" id="GO:0003723">
    <property type="term" value="F:RNA binding"/>
    <property type="evidence" value="ECO:0007669"/>
    <property type="project" value="UniProtKB-KW"/>
</dbReference>
<dbReference type="Gene3D" id="3.30.1370.50">
    <property type="entry name" value="R3H-like domain"/>
    <property type="match status" value="1"/>
</dbReference>
<dbReference type="InterPro" id="IPR048333">
    <property type="entry name" value="HA2_WH"/>
</dbReference>
<dbReference type="Pfam" id="PF04408">
    <property type="entry name" value="WHD_HA2"/>
    <property type="match status" value="1"/>
</dbReference>
<dbReference type="PROSITE" id="PS51061">
    <property type="entry name" value="R3H"/>
    <property type="match status" value="1"/>
</dbReference>
<evidence type="ECO:0000259" key="12">
    <source>
        <dbReference type="PROSITE" id="PS51192"/>
    </source>
</evidence>
<feature type="compositionally biased region" description="Basic and acidic residues" evidence="10">
    <location>
        <begin position="1716"/>
        <end position="1749"/>
    </location>
</feature>
<comment type="caution">
    <text evidence="14">The sequence shown here is derived from an EMBL/GenBank/DDBJ whole genome shotgun (WGS) entry which is preliminary data.</text>
</comment>
<accession>A0ABD1A5J4</accession>
<feature type="region of interest" description="Disordered" evidence="10">
    <location>
        <begin position="1194"/>
        <end position="1214"/>
    </location>
</feature>
<dbReference type="SMART" id="SM00847">
    <property type="entry name" value="HA2"/>
    <property type="match status" value="1"/>
</dbReference>
<feature type="domain" description="R3H" evidence="11">
    <location>
        <begin position="34"/>
        <end position="101"/>
    </location>
</feature>
<feature type="compositionally biased region" description="Basic residues" evidence="10">
    <location>
        <begin position="1478"/>
        <end position="1490"/>
    </location>
</feature>
<evidence type="ECO:0000256" key="4">
    <source>
        <dbReference type="ARBA" id="ARBA00022806"/>
    </source>
</evidence>
<evidence type="ECO:0000259" key="13">
    <source>
        <dbReference type="PROSITE" id="PS51194"/>
    </source>
</evidence>
<dbReference type="SMART" id="SM00490">
    <property type="entry name" value="HELICc"/>
    <property type="match status" value="1"/>
</dbReference>
<dbReference type="Pfam" id="PF00270">
    <property type="entry name" value="DEAD"/>
    <property type="match status" value="1"/>
</dbReference>
<evidence type="ECO:0000259" key="11">
    <source>
        <dbReference type="PROSITE" id="PS51061"/>
    </source>
</evidence>
<comment type="catalytic activity">
    <reaction evidence="7">
        <text>ATP + H2O = ADP + phosphate + H(+)</text>
        <dbReference type="Rhea" id="RHEA:13065"/>
        <dbReference type="ChEBI" id="CHEBI:15377"/>
        <dbReference type="ChEBI" id="CHEBI:15378"/>
        <dbReference type="ChEBI" id="CHEBI:30616"/>
        <dbReference type="ChEBI" id="CHEBI:43474"/>
        <dbReference type="ChEBI" id="CHEBI:456216"/>
        <dbReference type="EC" id="3.6.4.13"/>
    </reaction>
</comment>
<dbReference type="FunFam" id="3.40.50.300:FF:000860">
    <property type="entry name" value="DExH-box ATP-dependent RNA helicase DExH6"/>
    <property type="match status" value="1"/>
</dbReference>
<feature type="compositionally biased region" description="Basic residues" evidence="10">
    <location>
        <begin position="1617"/>
        <end position="1626"/>
    </location>
</feature>
<protein>
    <recommendedName>
        <fullName evidence="1">RNA helicase</fullName>
        <ecNumber evidence="1">3.6.4.13</ecNumber>
    </recommendedName>
</protein>
<keyword evidence="3" id="KW-0378">Hydrolase</keyword>
<feature type="domain" description="Helicase ATP-binding" evidence="12">
    <location>
        <begin position="217"/>
        <end position="385"/>
    </location>
</feature>
<dbReference type="InterPro" id="IPR027417">
    <property type="entry name" value="P-loop_NTPase"/>
</dbReference>
<dbReference type="SUPFAM" id="SSF52540">
    <property type="entry name" value="P-loop containing nucleoside triphosphate hydrolases"/>
    <property type="match status" value="2"/>
</dbReference>
<dbReference type="Pfam" id="PF07717">
    <property type="entry name" value="OB_NTP_bind"/>
    <property type="match status" value="1"/>
</dbReference>
<evidence type="ECO:0000256" key="9">
    <source>
        <dbReference type="PROSITE-ProRule" id="PRU00023"/>
    </source>
</evidence>
<sequence length="1761" mass="194093">MGKKNSNPQTMGKKNFRPQKKGEKVPKSTNPGLAPLPVAATTWAIKFIEDFRNSGKDSQVIEQNLTNSERGIIHQVCRQQGLGSKSHGKGDERRLSIFIKDEKKDARGQNKGIPIVKKKSAEVKKCVSFPPEAKAALHELFTRYPPCDSDTTGTSLGLYTGNFISKHKDDFFLKPQLKKDDIKMKVARLAVAADKRCREIFEVRAKLPIASFRDTIVSAVESNQVVLIAGETGCGKTTQVPQYLLDHMWSKQEACKIICTQPRRISAISVSERISWERGENIGENVGYKVRLESEGGRWSSVVFCTNGILLRVLVGKGVNSCVPDITHIIVDEIHERDCYSDFMLAILRDLLPSNPHLRLILMSATLDAKRFSEYFGGCPVVRVPGFTYPVRTFFLEDALSVLKSDENNHILSADSTIPGGKRDFNEEDKVALGEAIDLAWKNDEFDALLDLVSSEECHEAYNYQKSTTGLTPLMVFAGKGRVSEVCKLLSFGADYKLESKEGITALVLAEKENQFETAQIIKEHKKNIQSKSQQAKNLLNNYMAKINPDAVDVGLIVDLMKKICVDSEEGAILVFLPGWEEIVQTKEKLLVDPFFSKRFSIICLHSKVPAAEQKKVFNHTRPGCRKIVLSTNIAESAITIEDVVFVIDSGRMKEKSYDPYNDVSTLQSSWVSKANAKQREGRAGRCQPGICYHLYSKLRAASLPEFRVPEVRRMPVDELCLQVKMLDPSCNVNVFLQKLMDPPVAQSIANALTILQDIGALTPQEELTELGHKFGQLPVHPRISKMLYFAILVNCLDPALILACAADTKDPFIMPLLAGEKQKAAAAKHELASLYGDHSDHLAIVAAFQCWENAKESGRDNEFCSKYFLSPFAMTMLDSLRLKLQGELRRHGVIPSSSNCSLNAHDPGILRAVVAVGLYPMLGRMCPLSNTQRISLVETITGAKVRVLSLNKVNMSSSKYDEALIIFDEITQGDRDLHIRSCTLLPTIPLLLFSREIAVSPTESYDADKSDDEEDHEVENVGDAMDIDKAGGRPEDKIMLVPDNSVKVVVDRWLPFKVTAFEIAQMYILRQRLMASILFKVKHPNENLPPHLCASMYAIASILSYGDVTQPSVKTVAVKPVASVVDAMILRDDIPSASPSEIQEHDPNTTPMGSMLESANTSGLVNMEESLPSTLANGSEQPDPNTALMEAVSVATQQKKMQSSSKKCKSVNNVDLGNIEENLRNMEENKPSDLANNGNEQTMPKSASNLDTVNLEENKPSDLADGNAKTELNPAKLLDLENMEDNTLSDLANGNVQKEPKSVNNLDLKNMKNNTPSDLANGNEQIDNTTPMESASAGKQPKKRQSRSKRCESVNHVDLGSMEESMKNNTPSDLGNGNEQTEPNTALLEAPSAAKRSKKRHSKSKRHKLVNNDDLGNMEENTTSDLANGNEQTEPKSVNNLDLENIKNKTPSDLANLNEQTESNTAQVEAASVDKQPKKKQSRSKRRKSVTSVDLGNMEEDTPSDLANGNVQAEPNSASNLGIGNTKDNVPSYLVNGNEQTEPKSVINLDLGNVEEKMPSDLANGNEKTEPKSTNKLDYGNMEESLPSNLTSGDEQPDPNTAPMEVVSAANQPEKKRPRSKKRKSANNVDLGNIEEKKPSDLANGNEQPDPNIAPEEAASAPKQPKKKHSRSKRRKLADNLESGNNMEENMPSTNEIEQPNLINALAEVASIAEQQKDEVQTEPKSGNKSDLIEEKVSIPPDHVKGNEQSDPNTGPTEAA</sequence>
<dbReference type="PANTHER" id="PTHR18934">
    <property type="entry name" value="ATP-DEPENDENT RNA HELICASE"/>
    <property type="match status" value="1"/>
</dbReference>
<evidence type="ECO:0000256" key="6">
    <source>
        <dbReference type="ARBA" id="ARBA00022884"/>
    </source>
</evidence>
<dbReference type="EC" id="3.6.4.13" evidence="1"/>
<dbReference type="PROSITE" id="PS50088">
    <property type="entry name" value="ANK_REPEAT"/>
    <property type="match status" value="1"/>
</dbReference>
<evidence type="ECO:0000256" key="5">
    <source>
        <dbReference type="ARBA" id="ARBA00022840"/>
    </source>
</evidence>
<dbReference type="Pfam" id="PF00271">
    <property type="entry name" value="Helicase_C"/>
    <property type="match status" value="1"/>
</dbReference>
<dbReference type="InterPro" id="IPR036867">
    <property type="entry name" value="R3H_dom_sf"/>
</dbReference>
<feature type="compositionally biased region" description="Polar residues" evidence="10">
    <location>
        <begin position="1368"/>
        <end position="1385"/>
    </location>
</feature>
<evidence type="ECO:0000313" key="14">
    <source>
        <dbReference type="EMBL" id="KAL1202085.1"/>
    </source>
</evidence>
<dbReference type="GO" id="GO:0005524">
    <property type="term" value="F:ATP binding"/>
    <property type="evidence" value="ECO:0007669"/>
    <property type="project" value="UniProtKB-KW"/>
</dbReference>
<evidence type="ECO:0000256" key="8">
    <source>
        <dbReference type="ARBA" id="ARBA00060772"/>
    </source>
</evidence>
<dbReference type="Pfam" id="PF01424">
    <property type="entry name" value="R3H"/>
    <property type="match status" value="1"/>
</dbReference>
<dbReference type="SUPFAM" id="SSF82708">
    <property type="entry name" value="R3H domain"/>
    <property type="match status" value="1"/>
</dbReference>
<feature type="region of interest" description="Disordered" evidence="10">
    <location>
        <begin position="1460"/>
        <end position="1761"/>
    </location>
</feature>
<evidence type="ECO:0000256" key="2">
    <source>
        <dbReference type="ARBA" id="ARBA00022741"/>
    </source>
</evidence>
<comment type="similarity">
    <text evidence="8">Belongs to the DExH box helicase family.</text>
</comment>
<dbReference type="InterPro" id="IPR036770">
    <property type="entry name" value="Ankyrin_rpt-contain_sf"/>
</dbReference>
<keyword evidence="6" id="KW-0694">RNA-binding</keyword>